<evidence type="ECO:0000256" key="8">
    <source>
        <dbReference type="ARBA" id="ARBA00023315"/>
    </source>
</evidence>
<dbReference type="Gene3D" id="3.40.50.720">
    <property type="entry name" value="NAD(P)-binding Rossmann-like Domain"/>
    <property type="match status" value="3"/>
</dbReference>
<dbReference type="Gene3D" id="6.10.140.1830">
    <property type="match status" value="1"/>
</dbReference>
<reference evidence="16 17" key="1">
    <citation type="submission" date="2019-03" db="EMBL/GenBank/DDBJ databases">
        <title>Genomic Encyclopedia of Type Strains, Phase IV (KMG-IV): sequencing the most valuable type-strain genomes for metagenomic binning, comparative biology and taxonomic classification.</title>
        <authorList>
            <person name="Goeker M."/>
        </authorList>
    </citation>
    <scope>NUCLEOTIDE SEQUENCE [LARGE SCALE GENOMIC DNA]</scope>
    <source>
        <strain evidence="16 17">DSM 45361</strain>
    </source>
</reference>
<dbReference type="InterPro" id="IPR015083">
    <property type="entry name" value="NorB/c/GfsB-D-like_docking"/>
</dbReference>
<dbReference type="Pfam" id="PF18369">
    <property type="entry name" value="PKS_DE"/>
    <property type="match status" value="3"/>
</dbReference>
<dbReference type="CDD" id="cd08952">
    <property type="entry name" value="KR_1_SDR_x"/>
    <property type="match status" value="3"/>
</dbReference>
<dbReference type="RefSeq" id="WP_133853229.1">
    <property type="nucleotide sequence ID" value="NZ_SNXZ01000007.1"/>
</dbReference>
<dbReference type="InterPro" id="IPR009081">
    <property type="entry name" value="PP-bd_ACP"/>
</dbReference>
<feature type="domain" description="Ketosynthase family 3 (KS3)" evidence="15">
    <location>
        <begin position="1531"/>
        <end position="1955"/>
    </location>
</feature>
<evidence type="ECO:0000256" key="6">
    <source>
        <dbReference type="ARBA" id="ARBA00023194"/>
    </source>
</evidence>
<dbReference type="OrthoDB" id="9778690at2"/>
<dbReference type="SUPFAM" id="SSF55048">
    <property type="entry name" value="Probable ACP-binding domain of malonyl-CoA ACP transacylase"/>
    <property type="match status" value="3"/>
</dbReference>
<dbReference type="InterPro" id="IPR018201">
    <property type="entry name" value="Ketoacyl_synth_AS"/>
</dbReference>
<dbReference type="InterPro" id="IPR036299">
    <property type="entry name" value="Polyketide_synth_docking_sf"/>
</dbReference>
<keyword evidence="3" id="KW-0597">Phosphoprotein</keyword>
<dbReference type="GO" id="GO:0047879">
    <property type="term" value="F:erythronolide synthase activity"/>
    <property type="evidence" value="ECO:0007669"/>
    <property type="project" value="UniProtKB-EC"/>
</dbReference>
<feature type="domain" description="Ketosynthase family 3 (KS3)" evidence="15">
    <location>
        <begin position="33"/>
        <end position="452"/>
    </location>
</feature>
<evidence type="ECO:0000256" key="4">
    <source>
        <dbReference type="ARBA" id="ARBA00022679"/>
    </source>
</evidence>
<dbReference type="NCBIfam" id="NF045894">
    <property type="entry name" value="PKS_plus_SDR"/>
    <property type="match status" value="2"/>
</dbReference>
<dbReference type="Pfam" id="PF02801">
    <property type="entry name" value="Ketoacyl-synt_C"/>
    <property type="match status" value="3"/>
</dbReference>
<keyword evidence="8" id="KW-0012">Acyltransferase</keyword>
<evidence type="ECO:0000256" key="12">
    <source>
        <dbReference type="ARBA" id="ARBA00063272"/>
    </source>
</evidence>
<dbReference type="InterPro" id="IPR014030">
    <property type="entry name" value="Ketoacyl_synth_N"/>
</dbReference>
<keyword evidence="7" id="KW-0511">Multifunctional enzyme</keyword>
<evidence type="ECO:0000313" key="17">
    <source>
        <dbReference type="Proteomes" id="UP000295444"/>
    </source>
</evidence>
<dbReference type="SUPFAM" id="SSF52151">
    <property type="entry name" value="FabD/lysophospholipase-like"/>
    <property type="match status" value="3"/>
</dbReference>
<comment type="pathway">
    <text evidence="11">Antibiotic biosynthesis; erythromycin biosynthesis.</text>
</comment>
<sequence length="4563" mass="475241">MADEAQLREYLKRATADLSQVRARLRAVEAADREPIAIIGMSCRYPGGVDSPEALWRLVSDGTDAISPFPTDRGWDLGFFDGAGANFSREGGFLDDLAGFDPAPFGISPREAQAMDPQQRLVLEASWEALERAGLDPLSLRGSRTGVFAGAMYSEYIGRALAIPEGVGPYVGTGSAGSVISGRVSYTLGLEGPALTVDTACSSSLVALHLAGQALRAGECTLALAGGVSALVTPNTFVDFAVSGGLAEDGRCKSFAASADGASWAEGVGMLVLERLGDARRNGHRVLAVVRGSAVNQDGASSGLTVPNGPSQQRVIRAALRAARLAPSDVDAVEAHGTGTTLGDPIEAQALLATYGQDRDRPLWLGSVKSNLGHAQAAAGVGGVIKMVMALRNEALPKTLHVDEPTPHVDWTAGAVELLTEHQSWPRTAEPRRAGVSSFGVSGTNAHAIIEEAPPAQDTEPVGTRPAVVPWVISGKTAEALTAQAARLLDDLTPDADPVDVGHALVATRATLDHRAVVLGDGTEALRAGLATLADDGGSTGVVRRTGDLGHGGVVFVFPGQGAQWAGMAAELLDTAPAFRARIEQCAAALAPHWDHSLLDVLREDPLDRVDVVQPASWAVMVSLAALWQTAGVTPEAVVGHSQGEIAAAVVAGALSLEDGARVVALRSKVIGEELSGHGGMVSVAASATKVADLLTDGISIAAENGPLSTVVSGDPVALTALLSTCADRAIRARRIPVDYASHSAQVERLRERLQADLATITPRPADVPFHSTVTEAPATLDADYWFTNLRQTVHFDRTIRALVTAGRTIFLEVSPHPVLTGAITETVDACGARAAVLASLRRDEGGLRRWLTALAEAHVHGVAVDWTAVVPEGRPVDLPTYAFQHKRYWLETAEWTPPPSAAGPARFWDAVDRVDLDTLTGLLDVTGDTPLRTLLPTLAAWHRQDREQSLVDSWRYRVAWRPVATRAARLDGTWLLPFAEGMADNDLVRACWSALESSGATVVPFELTETDRASLAGRLDGIAVTGVLSLLALNEDPRPAHPSLPAGLADTLTLLHGLKDAGITAPIWCVTRNAVCTGPSDRLDHPDQALLWGFGRVVAHEYPTWGGLIDLDGTPDARLAAVLTGDEPQVALRANGVLAARLARASTQDVEPVRTWRPNGTVLVTGGTGGIGTHVARWLARAGAEHLLLVSRRGPAAPGARELAAELTELGTRVTIAAADPADKDVLAGLLAEIPAEHPLTAVFHAAGVVDSGIVDSLTVERMDHALRAKRQVALNLHELTRELDLSAFVLFSSLAGVFGAAGEGNYGPGNAFLDAFAQHRRDLGLPATSIAWGAWAGAGMAEGALGDAMGRHGIPRMDPALGIAGLQQVLDHDDTSVAVADLNWDTFAYFFTATHHTHLLDELAPKPAAEQTAQVADTDQTPLAASLVRASAADRNRALLDLVREQVQQVLGYESVAEVEPGRAFSDLGLSSAGSVELRNRLTLLTGLRIPATVVFDHPTSTALARFLATELTGDVEETPVVPAAAVTDEPIAIVGMSCRFPGGVSSPDDLWRLVSEGTDALTPFPADRGWDLDALYHPDPDHPGTSYAREGGFVAEATAFDPGLFGISPREALAMDPQQRMLLEASWEAFERAGIDPLSLRGSRTGVYAGTSGQDYPTLLAASPEGAEGYLATGGSLSVVSGRIAYTFGLEGPAVTVDTACSSSLVALHLAAQALRQGDCDLALAGGVTVLAGPGIFVEFSRQRGMSADGRCKSFAAAADGAGWGEGVGVLVVERLADARRHGHDVLAVVRGSSINSDGASNGLTAPSGTAQQRVIRHALANAGLQASEVDAVEAHGTGTRLGDPIEATALLATYGKDRERPLLLGSVKSNIGHTQAASGVAGVIKSVLALRHGTLPKTLHVDAPSPHVDWAAGSVELLTEARPFPATGRPNRVGVSSFGVSGTNAHVILEQVPETATDDPEPVARPVPWVLSGASEAALRSQAARLRSCVDERPLDLAYSLATTRSSLPHRAVVVGTDRDDLLAGLDAVLAGRPHPAVATGVAGDADSVTLVFPGHGSQWVGMARDLLAESPVFAARMRACADALAPFVDWSLLDVLDDAEALDRIDVVQPALWAVMVSLARTWQSLGVPVGAVLGHSQGEIAAAVVAGALSLDDGARVVALRAKALVALAGRGGMVSVPLPVDQVRERVAGSGLSIAVLNGPSSVVVSGDLAAVDELLATCAADGIRARRVAANYAPHSAQVEDLRAHLLDVLAPITPRDTEIPLYSSVTGEVIDGTRLDAEHWYRGLRETAEFERATRAVLAAGTTVLVECSPHPVLTVGLQETIEDAGAAAVAVGSLRRDEGDLATLLGALARVHVAGVRPDWTAVFAGTGARRVALPTYAFQHERFWPSAPKPVAAGSGDETGFWSVVEAGELDTLAAELAVDPAAPLTDVLPALAAWRRRRHEESTVDSWRYRAVWRPADGAEPTSDWVVVAPAGHAWATAACSALAARYVEFDGSGAELAGVTSGSVLGFLDPDGTVALLQTLNPDVRLWCATSGAVSTGRSDPLRAPEQAALWGLGRVAALEHPQRWGGLVDLPETPDERAAARLAQALGGSETELAVRASGVFTRRLVRAAASATVTTELTGTALITGGTGALGAQVARLLADRGADRVVLLSRRGPDAPGAAELVAELPCAEAVACDVTDRDALAAVIAGIPDLTVVVHTASVLDDGVLDAMTPERMTTVWRVKAESARTLHELTADRDLTAFVLFSSAAATFGNAGQANYAAANAYLDALAEHRAGQGLPATSIAWGAWADAGLAADSDRVAGGGITPMRPALALTALDTALTGAEPVLTIADIDWARFHPGFTAARPTALFDELDEVAQLPAPARDATTMRDRFAGLTAAERDRALLDLVRDGAAAVLRHASTDAIEPGKPFQDLGFDSLTAIEFRNLVAAATGLALPSTLVFDYPNPLALAEHLAVELGGEAAAVPTGTPAMAAEDDDPVVVVGMGCRFPGGVHSPEDLWELLLAGQDAISPMPTDRGWNVEAGYDPDPDKEGAFYVRESGFVHDAAEFDPAFFGISPREALAMDPQQRLLLETTWEALERAGIDPLSLRGSATGVFAGINYQDYGSLSGKPDGLEGHLMTGNAGCVLSGRIAYTLGLEGPAVTIDTACSASLVALHLAAQSLRQGESTLAIAGGATIMCTPGMLINFSRQRGLALDSRCKAFDVSADGTGWSEGAGIVVLERLSDARRHGHPVLAVLRGSAVNSDGASNGLTAPSGPAQQRVVRAALAAAGLAPSEVDAVEAHGTGTALGDPIEAQALLATYGQDRAEPLRLGSLKSNIGHTQAAAGVASVIKTVLALQHGVLPKTLHVAEPTPHVDWSAGSVRLLTETEPWPATTHPRRVGVSAFGISGTNAHAIFEQAPDLAVEPVEAGTARDTVTWPLAGDTEAALRDQATRLAAHLDAHPELSPLDVGYALATTRSALRCRSVAVGGDADELRRGLAAIADGTAPTGFARQDGELAVLFTGQGDQHIGMGRELYDTYPVFADAFDAVCARVDPELTVPLRDVVFGAQDTVSLQDMTYAQPALLAIEVALYRLVESLGVRPDVLIGHSVGELTAAHIAGVLSLDDACTLVAARGRLMAGLPAGGEMIAVEASEEEVEAFDGVSAAAINGPSSVVMSGRSDAVAVAAESLALRGRRVKRLPISHASHSAAVDPMLPEFQAVADRLSYAPPKIPILSTVTGERLTGEQACDPAYWVMNVRKPVRFHAAVTTVRATRFLELGPDGALTAVAQRSVPDNDELVFVAAQRRDKPQDASLLSALGVLHAHGVGVDWAALFAGTGARTVPLPTYAFQRSRYWLGGSSAPARPVSADPVSQAFERQDIEALAGLLDVDRTHLDAVVPALSAWQSRQSAESLVDGWRYRVRWQAGEVPAGLLRGTWLAVTTGDAWSAAAVDGLAADGATFVPFPLTVHEDRASLATRLRALPQRFDGVVSLVALDESPHPAAPAVPVGVAATLALAQALGDAAVDAPLWSITRCGTAMGATVRPNQAQVWGLGRVVGLEAPHRWGGQLDLPEDLDTPTLARARAILAGGAAVDEAFAVRPAGVFVRRIVPAPSVSAARWEPRGTVLITGGTGALGAHVARYAAGAGAQRLVLTSRRGPDAPGAAALAEELTALGAAVTITACDGTDRDGLAAVLDAIAADGPPLTAVCHTAGVGQLSSLDAVDLAGFAAVVDAKVTGARLLDELLGDTPLDAFVLFSSVSGVWGSPGQPAYAAANAWLDALAENRAARGLVATSVAWGGWQGDGMAADADEALRRQGLRPMPADRAVTALTRAIARRDAAVVVSDMDWPVFVPAYSAARHRPLFDELPDITPEEPAVAADAGLRARVAAAAPGEVPAIVLEAIRAMAAAVLGHPDQSAVEADRAFRDLGFDSLTAVEMRNRCQKLTGVRLAATVVFDHPTPASLAAELVRLLSDNDTGTDPGTDRGSGTDSEDTVFAELDRLESLIGTADVPGDRDRIARRLRSLLAKVGHQAAATDLIGRTLGDVTDTELFDLVDRDLGVV</sequence>
<dbReference type="PROSITE" id="PS50075">
    <property type="entry name" value="CARRIER"/>
    <property type="match status" value="3"/>
</dbReference>
<dbReference type="InterPro" id="IPR050091">
    <property type="entry name" value="PKS_NRPS_Biosynth_Enz"/>
</dbReference>
<dbReference type="InterPro" id="IPR001227">
    <property type="entry name" value="Ac_transferase_dom_sf"/>
</dbReference>
<dbReference type="InterPro" id="IPR020841">
    <property type="entry name" value="PKS_Beta-ketoAc_synthase_dom"/>
</dbReference>
<feature type="domain" description="Carrier" evidence="14">
    <location>
        <begin position="2899"/>
        <end position="2974"/>
    </location>
</feature>
<dbReference type="SMART" id="SM00822">
    <property type="entry name" value="PKS_KR"/>
    <property type="match status" value="3"/>
</dbReference>
<comment type="caution">
    <text evidence="16">The sequence shown here is derived from an EMBL/GenBank/DDBJ whole genome shotgun (WGS) entry which is preliminary data.</text>
</comment>
<dbReference type="SUPFAM" id="SSF47336">
    <property type="entry name" value="ACP-like"/>
    <property type="match status" value="3"/>
</dbReference>
<keyword evidence="2" id="KW-0596">Phosphopantetheine</keyword>
<evidence type="ECO:0000313" key="16">
    <source>
        <dbReference type="EMBL" id="TDP92882.1"/>
    </source>
</evidence>
<dbReference type="Pfam" id="PF08990">
    <property type="entry name" value="Docking"/>
    <property type="match status" value="1"/>
</dbReference>
<evidence type="ECO:0000259" key="15">
    <source>
        <dbReference type="PROSITE" id="PS52004"/>
    </source>
</evidence>
<dbReference type="GO" id="GO:0004312">
    <property type="term" value="F:fatty acid synthase activity"/>
    <property type="evidence" value="ECO:0007669"/>
    <property type="project" value="TreeGrafter"/>
</dbReference>
<keyword evidence="6" id="KW-0045">Antibiotic biosynthesis</keyword>
<comment type="subunit">
    <text evidence="12">Homodimer. Erythronolide synthase is composed of EryAI, EryAII and EryAIII multimodular (2 modules) polypeptides each coding for a functional synthase subunit which participates in 2 of the six FAS-like elongation steps required for formation of the polyketide. Module 1, 2, 3, 4, 5, and 6 participating in biosynthesis steps 1, 2, 3, 4, 5, and 6, respectively.</text>
</comment>
<dbReference type="SUPFAM" id="SSF53901">
    <property type="entry name" value="Thiolase-like"/>
    <property type="match status" value="3"/>
</dbReference>
<evidence type="ECO:0000256" key="1">
    <source>
        <dbReference type="ARBA" id="ARBA00001957"/>
    </source>
</evidence>
<keyword evidence="5" id="KW-0677">Repeat</keyword>
<evidence type="ECO:0000256" key="10">
    <source>
        <dbReference type="ARBA" id="ARBA00060158"/>
    </source>
</evidence>
<dbReference type="Pfam" id="PF16197">
    <property type="entry name" value="KAsynt_C_assoc"/>
    <property type="match status" value="3"/>
</dbReference>
<dbReference type="GO" id="GO:0031177">
    <property type="term" value="F:phosphopantetheine binding"/>
    <property type="evidence" value="ECO:0007669"/>
    <property type="project" value="InterPro"/>
</dbReference>
<dbReference type="PANTHER" id="PTHR43775:SF51">
    <property type="entry name" value="INACTIVE PHENOLPHTHIOCEROL SYNTHESIS POLYKETIDE SYNTHASE TYPE I PKS1-RELATED"/>
    <property type="match status" value="1"/>
</dbReference>
<dbReference type="PROSITE" id="PS52004">
    <property type="entry name" value="KS3_2"/>
    <property type="match status" value="3"/>
</dbReference>
<dbReference type="EC" id="2.3.1.94" evidence="13"/>
<dbReference type="SMART" id="SM01294">
    <property type="entry name" value="PKS_PP_betabranch"/>
    <property type="match status" value="3"/>
</dbReference>
<dbReference type="PANTHER" id="PTHR43775">
    <property type="entry name" value="FATTY ACID SYNTHASE"/>
    <property type="match status" value="1"/>
</dbReference>
<dbReference type="Pfam" id="PF08659">
    <property type="entry name" value="KR"/>
    <property type="match status" value="3"/>
</dbReference>
<dbReference type="CDD" id="cd00833">
    <property type="entry name" value="PKS"/>
    <property type="match status" value="3"/>
</dbReference>
<dbReference type="SUPFAM" id="SSF51735">
    <property type="entry name" value="NAD(P)-binding Rossmann-fold domains"/>
    <property type="match status" value="6"/>
</dbReference>
<dbReference type="InterPro" id="IPR032821">
    <property type="entry name" value="PKS_assoc"/>
</dbReference>
<dbReference type="FunFam" id="3.40.47.10:FF:000019">
    <property type="entry name" value="Polyketide synthase type I"/>
    <property type="match status" value="3"/>
</dbReference>
<dbReference type="Gene3D" id="3.40.47.10">
    <property type="match status" value="3"/>
</dbReference>
<name>A0A4R6S072_LABRH</name>
<dbReference type="Gene3D" id="1.10.1200.10">
    <property type="entry name" value="ACP-like"/>
    <property type="match status" value="3"/>
</dbReference>
<dbReference type="InterPro" id="IPR036291">
    <property type="entry name" value="NAD(P)-bd_dom_sf"/>
</dbReference>
<dbReference type="InterPro" id="IPR041618">
    <property type="entry name" value="PKS_DE"/>
</dbReference>
<dbReference type="InterPro" id="IPR014031">
    <property type="entry name" value="Ketoacyl_synth_C"/>
</dbReference>
<dbReference type="InterPro" id="IPR020806">
    <property type="entry name" value="PKS_PP-bd"/>
</dbReference>
<gene>
    <name evidence="16" type="ORF">EV186_107114</name>
</gene>
<dbReference type="FunFam" id="3.40.366.10:FF:000002">
    <property type="entry name" value="Probable polyketide synthase 2"/>
    <property type="match status" value="2"/>
</dbReference>
<dbReference type="Gene3D" id="3.30.70.3290">
    <property type="match status" value="3"/>
</dbReference>
<evidence type="ECO:0000259" key="14">
    <source>
        <dbReference type="PROSITE" id="PS50075"/>
    </source>
</evidence>
<dbReference type="Gene3D" id="3.40.366.10">
    <property type="entry name" value="Malonyl-Coenzyme A Acyl Carrier Protein, domain 2"/>
    <property type="match status" value="3"/>
</dbReference>
<feature type="domain" description="Carrier" evidence="14">
    <location>
        <begin position="1439"/>
        <end position="1514"/>
    </location>
</feature>
<comment type="catalytic activity">
    <reaction evidence="9">
        <text>6 (S)-methylmalonyl-CoA + propanoyl-CoA + 6 NADPH + 12 H(+) = 6-deoxyerythronolide B + 6 CO2 + 6 NADP(+) + 7 CoA + H2O</text>
        <dbReference type="Rhea" id="RHEA:23068"/>
        <dbReference type="ChEBI" id="CHEBI:15377"/>
        <dbReference type="ChEBI" id="CHEBI:15378"/>
        <dbReference type="ChEBI" id="CHEBI:16089"/>
        <dbReference type="ChEBI" id="CHEBI:16526"/>
        <dbReference type="ChEBI" id="CHEBI:57287"/>
        <dbReference type="ChEBI" id="CHEBI:57327"/>
        <dbReference type="ChEBI" id="CHEBI:57392"/>
        <dbReference type="ChEBI" id="CHEBI:57783"/>
        <dbReference type="ChEBI" id="CHEBI:58349"/>
        <dbReference type="EC" id="2.3.1.94"/>
    </reaction>
</comment>
<dbReference type="InterPro" id="IPR016035">
    <property type="entry name" value="Acyl_Trfase/lysoPLipase"/>
</dbReference>
<organism evidence="16 17">
    <name type="scientific">Labedaea rhizosphaerae</name>
    <dbReference type="NCBI Taxonomy" id="598644"/>
    <lineage>
        <taxon>Bacteria</taxon>
        <taxon>Bacillati</taxon>
        <taxon>Actinomycetota</taxon>
        <taxon>Actinomycetes</taxon>
        <taxon>Pseudonocardiales</taxon>
        <taxon>Pseudonocardiaceae</taxon>
        <taxon>Labedaea</taxon>
    </lineage>
</organism>
<evidence type="ECO:0000256" key="7">
    <source>
        <dbReference type="ARBA" id="ARBA00023268"/>
    </source>
</evidence>
<comment type="function">
    <text evidence="10">Involved in the biosynthesis of antibiotic erythromycin via the biosynthesis of its aglycone precursor, 6-deoxyerythronolide B (6-dEB).</text>
</comment>
<feature type="domain" description="Carrier" evidence="14">
    <location>
        <begin position="4398"/>
        <end position="4473"/>
    </location>
</feature>
<dbReference type="GO" id="GO:0006633">
    <property type="term" value="P:fatty acid biosynthetic process"/>
    <property type="evidence" value="ECO:0007669"/>
    <property type="project" value="InterPro"/>
</dbReference>
<dbReference type="FunFam" id="1.10.1200.10:FF:000007">
    <property type="entry name" value="Probable polyketide synthase pks17"/>
    <property type="match status" value="2"/>
</dbReference>
<comment type="cofactor">
    <cofactor evidence="1">
        <name>pantetheine 4'-phosphate</name>
        <dbReference type="ChEBI" id="CHEBI:47942"/>
    </cofactor>
</comment>
<dbReference type="EMBL" id="SNXZ01000007">
    <property type="protein sequence ID" value="TDP92882.1"/>
    <property type="molecule type" value="Genomic_DNA"/>
</dbReference>
<dbReference type="InterPro" id="IPR057326">
    <property type="entry name" value="KR_dom"/>
</dbReference>
<dbReference type="SMART" id="SM00825">
    <property type="entry name" value="PKS_KS"/>
    <property type="match status" value="3"/>
</dbReference>
<keyword evidence="17" id="KW-1185">Reference proteome</keyword>
<dbReference type="InterPro" id="IPR014043">
    <property type="entry name" value="Acyl_transferase_dom"/>
</dbReference>
<keyword evidence="4 16" id="KW-0808">Transferase</keyword>
<evidence type="ECO:0000256" key="3">
    <source>
        <dbReference type="ARBA" id="ARBA00022553"/>
    </source>
</evidence>
<dbReference type="GO" id="GO:0004315">
    <property type="term" value="F:3-oxoacyl-[acyl-carrier-protein] synthase activity"/>
    <property type="evidence" value="ECO:0007669"/>
    <property type="project" value="InterPro"/>
</dbReference>
<dbReference type="Pfam" id="PF00550">
    <property type="entry name" value="PP-binding"/>
    <property type="match status" value="3"/>
</dbReference>
<evidence type="ECO:0000256" key="11">
    <source>
        <dbReference type="ARBA" id="ARBA00060622"/>
    </source>
</evidence>
<evidence type="ECO:0000256" key="13">
    <source>
        <dbReference type="ARBA" id="ARBA00066981"/>
    </source>
</evidence>
<dbReference type="SMART" id="SM00823">
    <property type="entry name" value="PKS_PP"/>
    <property type="match status" value="3"/>
</dbReference>
<evidence type="ECO:0000256" key="2">
    <source>
        <dbReference type="ARBA" id="ARBA00022450"/>
    </source>
</evidence>
<accession>A0A4R6S072</accession>
<dbReference type="Pfam" id="PF00109">
    <property type="entry name" value="ketoacyl-synt"/>
    <property type="match status" value="3"/>
</dbReference>
<dbReference type="InterPro" id="IPR036736">
    <property type="entry name" value="ACP-like_sf"/>
</dbReference>
<dbReference type="Proteomes" id="UP000295444">
    <property type="component" value="Unassembled WGS sequence"/>
</dbReference>
<dbReference type="Pfam" id="PF00698">
    <property type="entry name" value="Acyl_transf_1"/>
    <property type="match status" value="3"/>
</dbReference>
<evidence type="ECO:0000256" key="9">
    <source>
        <dbReference type="ARBA" id="ARBA00052442"/>
    </source>
</evidence>
<dbReference type="GO" id="GO:0033068">
    <property type="term" value="P:macrolide biosynthetic process"/>
    <property type="evidence" value="ECO:0007669"/>
    <property type="project" value="UniProtKB-ARBA"/>
</dbReference>
<protein>
    <recommendedName>
        <fullName evidence="13">6-deoxyerythronolide-B synthase</fullName>
        <ecNumber evidence="13">2.3.1.94</ecNumber>
    </recommendedName>
</protein>
<evidence type="ECO:0000256" key="5">
    <source>
        <dbReference type="ARBA" id="ARBA00022737"/>
    </source>
</evidence>
<dbReference type="SUPFAM" id="SSF101173">
    <property type="entry name" value="Docking domain B of the erythromycin polyketide synthase (DEBS)"/>
    <property type="match status" value="1"/>
</dbReference>
<feature type="domain" description="Ketosynthase family 3 (KS3)" evidence="15">
    <location>
        <begin position="2993"/>
        <end position="3416"/>
    </location>
</feature>
<dbReference type="InterPro" id="IPR016039">
    <property type="entry name" value="Thiolase-like"/>
</dbReference>
<dbReference type="PROSITE" id="PS00606">
    <property type="entry name" value="KS3_1"/>
    <property type="match status" value="3"/>
</dbReference>
<dbReference type="InterPro" id="IPR013968">
    <property type="entry name" value="PKS_KR"/>
</dbReference>
<dbReference type="SMART" id="SM00827">
    <property type="entry name" value="PKS_AT"/>
    <property type="match status" value="3"/>
</dbReference>
<dbReference type="InterPro" id="IPR016036">
    <property type="entry name" value="Malonyl_transacylase_ACP-bd"/>
</dbReference>
<proteinExistence type="predicted"/>